<dbReference type="Gene3D" id="1.10.150.200">
    <property type="entry name" value="Maltooligosyl trehalose synthase, domain 3"/>
    <property type="match status" value="1"/>
</dbReference>
<reference evidence="2 3" key="1">
    <citation type="submission" date="2017-03" db="EMBL/GenBank/DDBJ databases">
        <title>Genome sequence of Sphingomonas mucosissima DSM 17494.</title>
        <authorList>
            <person name="Poehlein A."/>
            <person name="Wuebbeler J.H."/>
            <person name="Steinbuechel A."/>
            <person name="Daniel R."/>
        </authorList>
    </citation>
    <scope>NUCLEOTIDE SEQUENCE [LARGE SCALE GENOMIC DNA]</scope>
    <source>
        <strain evidence="2 3">DSM 17494</strain>
    </source>
</reference>
<dbReference type="Pfam" id="PF00128">
    <property type="entry name" value="Alpha-amylase"/>
    <property type="match status" value="1"/>
</dbReference>
<proteinExistence type="predicted"/>
<dbReference type="InterPro" id="IPR017853">
    <property type="entry name" value="GH"/>
</dbReference>
<dbReference type="RefSeq" id="WP_088332989.1">
    <property type="nucleotide sequence ID" value="NZ_NBBJ01000001.1"/>
</dbReference>
<dbReference type="AlphaFoldDB" id="A0A245ZTI2"/>
<dbReference type="SMART" id="SM00642">
    <property type="entry name" value="Aamy"/>
    <property type="match status" value="1"/>
</dbReference>
<evidence type="ECO:0000259" key="1">
    <source>
        <dbReference type="SMART" id="SM00642"/>
    </source>
</evidence>
<dbReference type="EC" id="5.4.99.15" evidence="2"/>
<dbReference type="InterPro" id="IPR012767">
    <property type="entry name" value="Trehalose_TreY"/>
</dbReference>
<dbReference type="Gene3D" id="3.20.20.80">
    <property type="entry name" value="Glycosidases"/>
    <property type="match status" value="1"/>
</dbReference>
<dbReference type="OrthoDB" id="9761577at2"/>
<dbReference type="InterPro" id="IPR006047">
    <property type="entry name" value="GH13_cat_dom"/>
</dbReference>
<accession>A0A245ZTI2</accession>
<dbReference type="NCBIfam" id="TIGR02401">
    <property type="entry name" value="trehalose_TreY"/>
    <property type="match status" value="1"/>
</dbReference>
<dbReference type="CDD" id="cd11336">
    <property type="entry name" value="AmyAc_MTSase"/>
    <property type="match status" value="1"/>
</dbReference>
<keyword evidence="3" id="KW-1185">Reference proteome</keyword>
<dbReference type="GO" id="GO:0047470">
    <property type="term" value="F:(1,4)-alpha-D-glucan 1-alpha-D-glucosylmutase activity"/>
    <property type="evidence" value="ECO:0007669"/>
    <property type="project" value="UniProtKB-EC"/>
</dbReference>
<gene>
    <name evidence="2" type="primary">treY</name>
    <name evidence="2" type="ORF">SPMU_14020</name>
</gene>
<evidence type="ECO:0000313" key="3">
    <source>
        <dbReference type="Proteomes" id="UP000197783"/>
    </source>
</evidence>
<name>A0A245ZTI2_9SPHN</name>
<comment type="caution">
    <text evidence="2">The sequence shown here is derived from an EMBL/GenBank/DDBJ whole genome shotgun (WGS) entry which is preliminary data.</text>
</comment>
<dbReference type="InterPro" id="IPR013797">
    <property type="entry name" value="Maltooligo_trehalose_synth_4"/>
</dbReference>
<dbReference type="Gene3D" id="3.30.1590.10">
    <property type="entry name" value="Maltooligosyl trehalose synthase, domain 2"/>
    <property type="match status" value="1"/>
</dbReference>
<dbReference type="PANTHER" id="PTHR10357:SF216">
    <property type="entry name" value="MALTOOLIGOSYL TREHALOSE SYNTHASE-RELATED"/>
    <property type="match status" value="1"/>
</dbReference>
<organism evidence="2 3">
    <name type="scientific">Sphingomonas mucosissima</name>
    <dbReference type="NCBI Taxonomy" id="370959"/>
    <lineage>
        <taxon>Bacteria</taxon>
        <taxon>Pseudomonadati</taxon>
        <taxon>Pseudomonadota</taxon>
        <taxon>Alphaproteobacteria</taxon>
        <taxon>Sphingomonadales</taxon>
        <taxon>Sphingomonadaceae</taxon>
        <taxon>Sphingomonas</taxon>
    </lineage>
</organism>
<sequence>MIPRATYRLQFHKGFTFADAEAIVPYLDQLGISHIYASPITTAAPGSTHGYDVIDPTRINPELGGEEAFRSLVKALRSRDMGMIIDIVPNHMGVAGATNPWWNDVLRHGRNSDYAAVFDIDWSRQIVLPVLGSSLTQAIADGAIGLHREKERWWITAYNETRFPIRDDDQDAPDQLPLETLLARQHYRLAYWRTANDELNWRRFFAINELAGVRIEDPEVFERTHALYLRLYAEGLIDGVRVDHVDGLTDPLGYCRTLRERLDGSPRPADAPSGPAWIVIEKILGPDETLSQEWQVDGTSGYDFMEEVTAVLHDSTGAESLSALWHEISGRSPDLQSEELLARQQLLAWQFTGQLEGCVDAFAAIAPEGMTRSMLRRAVERLLWVFPVYRTYGPNAPASDEPVREVVRARVQPHVPPGEAAVVDQILEWLAGGGPGQAAQKAEAVRRFQQLSAPIAAKALEDTAFYRYGRLLSRNDVGFDAGVMALSPAAFHQRMQARAKHWPQAMLTTATHDHKRGEDTRARLAVLSETPARWREAVAEWERIAAPYSNGVDRGDRYMLFQSLLGAWPAASEEDFADRIAAWQSKALREAKLRSSWEAPDEVYERRCNDLARALIDNGRFVGAMNAFLAEIGHAANRNSLIQVALRCTLPGVPDLYQGNELADLSLVDPDNRRPVDYAARSAALSAPPPKLRLLYDLLQARRSHTALFASGSYEPAIIEGDGSDRLLAFERRHGERILRCAVTLHGAAQPGTAVLFPSGVRYSAESLLEQSPVWYEIT</sequence>
<feature type="domain" description="Glycosyl hydrolase family 13 catalytic" evidence="1">
    <location>
        <begin position="11"/>
        <end position="702"/>
    </location>
</feature>
<protein>
    <submittedName>
        <fullName evidence="2">Maltooligosyl trehalose synthase</fullName>
        <ecNumber evidence="2">5.4.99.15</ecNumber>
    </submittedName>
</protein>
<dbReference type="SUPFAM" id="SSF51445">
    <property type="entry name" value="(Trans)glycosidases"/>
    <property type="match status" value="1"/>
</dbReference>
<dbReference type="PANTHER" id="PTHR10357">
    <property type="entry name" value="ALPHA-AMYLASE FAMILY MEMBER"/>
    <property type="match status" value="1"/>
</dbReference>
<dbReference type="Gene3D" id="1.10.10.470">
    <property type="entry name" value="Maltooligosyl trehalose synthase, domain 4"/>
    <property type="match status" value="1"/>
</dbReference>
<dbReference type="GO" id="GO:0005992">
    <property type="term" value="P:trehalose biosynthetic process"/>
    <property type="evidence" value="ECO:0007669"/>
    <property type="project" value="TreeGrafter"/>
</dbReference>
<keyword evidence="2" id="KW-0413">Isomerase</keyword>
<dbReference type="Proteomes" id="UP000197783">
    <property type="component" value="Unassembled WGS sequence"/>
</dbReference>
<dbReference type="EMBL" id="NBBJ01000001">
    <property type="protein sequence ID" value="OWK33058.1"/>
    <property type="molecule type" value="Genomic_DNA"/>
</dbReference>
<dbReference type="GO" id="GO:0030980">
    <property type="term" value="P:alpha-glucan catabolic process"/>
    <property type="evidence" value="ECO:0007669"/>
    <property type="project" value="TreeGrafter"/>
</dbReference>
<evidence type="ECO:0000313" key="2">
    <source>
        <dbReference type="EMBL" id="OWK33058.1"/>
    </source>
</evidence>